<protein>
    <recommendedName>
        <fullName evidence="1">VOC domain-containing protein</fullName>
    </recommendedName>
</protein>
<gene>
    <name evidence="2" type="ORF">FSW04_25240</name>
</gene>
<name>A0A5B8UC68_9ACTN</name>
<reference evidence="2 3" key="1">
    <citation type="journal article" date="2018" name="J. Microbiol.">
        <title>Baekduia soli gen. nov., sp. nov., a novel bacterium isolated from the soil of Baekdu Mountain and proposal of a novel family name, Baekduiaceae fam. nov.</title>
        <authorList>
            <person name="An D.S."/>
            <person name="Siddiqi M.Z."/>
            <person name="Kim K.H."/>
            <person name="Yu H.S."/>
            <person name="Im W.T."/>
        </authorList>
    </citation>
    <scope>NUCLEOTIDE SEQUENCE [LARGE SCALE GENOMIC DNA]</scope>
    <source>
        <strain evidence="2 3">BR7-21</strain>
    </source>
</reference>
<sequence>MAQGALAHIALLVRDLDKAVEDWTRILTVLDPDQLLEPPVIMPRFGPESDPVRWATFICPGGAEIQLVEPLGEGGRAQHLAKHGECVDHIAFVHPDPAAAARALDAAGVEVTSTELATDDRLPWQGWTFVTEDAAHGARVEIAYPYVAVDGHWEPPADAGQA</sequence>
<dbReference type="PROSITE" id="PS51819">
    <property type="entry name" value="VOC"/>
    <property type="match status" value="1"/>
</dbReference>
<dbReference type="AlphaFoldDB" id="A0A5B8UC68"/>
<dbReference type="RefSeq" id="WP_146923321.1">
    <property type="nucleotide sequence ID" value="NZ_CP042430.1"/>
</dbReference>
<accession>A0A5B8UC68</accession>
<feature type="domain" description="VOC" evidence="1">
    <location>
        <begin position="5"/>
        <end position="145"/>
    </location>
</feature>
<proteinExistence type="predicted"/>
<evidence type="ECO:0000313" key="2">
    <source>
        <dbReference type="EMBL" id="QEC50564.1"/>
    </source>
</evidence>
<dbReference type="EMBL" id="CP042430">
    <property type="protein sequence ID" value="QEC50564.1"/>
    <property type="molecule type" value="Genomic_DNA"/>
</dbReference>
<evidence type="ECO:0000259" key="1">
    <source>
        <dbReference type="PROSITE" id="PS51819"/>
    </source>
</evidence>
<dbReference type="InterPro" id="IPR037523">
    <property type="entry name" value="VOC_core"/>
</dbReference>
<dbReference type="Gene3D" id="3.10.180.10">
    <property type="entry name" value="2,3-Dihydroxybiphenyl 1,2-Dioxygenase, domain 1"/>
    <property type="match status" value="1"/>
</dbReference>
<dbReference type="InterPro" id="IPR029068">
    <property type="entry name" value="Glyas_Bleomycin-R_OHBP_Dase"/>
</dbReference>
<dbReference type="OrthoDB" id="3686106at2"/>
<dbReference type="KEGG" id="bsol:FSW04_25240"/>
<dbReference type="SUPFAM" id="SSF54593">
    <property type="entry name" value="Glyoxalase/Bleomycin resistance protein/Dihydroxybiphenyl dioxygenase"/>
    <property type="match status" value="1"/>
</dbReference>
<dbReference type="Proteomes" id="UP000321805">
    <property type="component" value="Chromosome"/>
</dbReference>
<evidence type="ECO:0000313" key="3">
    <source>
        <dbReference type="Proteomes" id="UP000321805"/>
    </source>
</evidence>
<dbReference type="Pfam" id="PF13669">
    <property type="entry name" value="Glyoxalase_4"/>
    <property type="match status" value="1"/>
</dbReference>
<keyword evidence="3" id="KW-1185">Reference proteome</keyword>
<organism evidence="2 3">
    <name type="scientific">Baekduia soli</name>
    <dbReference type="NCBI Taxonomy" id="496014"/>
    <lineage>
        <taxon>Bacteria</taxon>
        <taxon>Bacillati</taxon>
        <taxon>Actinomycetota</taxon>
        <taxon>Thermoleophilia</taxon>
        <taxon>Solirubrobacterales</taxon>
        <taxon>Baekduiaceae</taxon>
        <taxon>Baekduia</taxon>
    </lineage>
</organism>